<feature type="domain" description="Ketoreductase" evidence="3">
    <location>
        <begin position="4"/>
        <end position="189"/>
    </location>
</feature>
<evidence type="ECO:0000259" key="3">
    <source>
        <dbReference type="SMART" id="SM00822"/>
    </source>
</evidence>
<dbReference type="Proteomes" id="UP000009286">
    <property type="component" value="Chromosome"/>
</dbReference>
<dbReference type="InterPro" id="IPR002347">
    <property type="entry name" value="SDR_fam"/>
</dbReference>
<dbReference type="PROSITE" id="PS00061">
    <property type="entry name" value="ADH_SHORT"/>
    <property type="match status" value="1"/>
</dbReference>
<dbReference type="KEGG" id="mai:MICA_343"/>
<evidence type="ECO:0000313" key="5">
    <source>
        <dbReference type="Proteomes" id="UP000009286"/>
    </source>
</evidence>
<accession>G2KR36</accession>
<dbReference type="eggNOG" id="COG1028">
    <property type="taxonomic scope" value="Bacteria"/>
</dbReference>
<dbReference type="AlphaFoldDB" id="G2KR36"/>
<keyword evidence="2" id="KW-0560">Oxidoreductase</keyword>
<dbReference type="Gene3D" id="3.40.50.720">
    <property type="entry name" value="NAD(P)-binding Rossmann-like Domain"/>
    <property type="match status" value="1"/>
</dbReference>
<evidence type="ECO:0000256" key="1">
    <source>
        <dbReference type="ARBA" id="ARBA00006484"/>
    </source>
</evidence>
<dbReference type="Pfam" id="PF00106">
    <property type="entry name" value="adh_short"/>
    <property type="match status" value="1"/>
</dbReference>
<keyword evidence="5" id="KW-1185">Reference proteome</keyword>
<comment type="similarity">
    <text evidence="1">Belongs to the short-chain dehydrogenases/reductases (SDR) family.</text>
</comment>
<dbReference type="InterPro" id="IPR057326">
    <property type="entry name" value="KR_dom"/>
</dbReference>
<organism evidence="4 5">
    <name type="scientific">Micavibrio aeruginosavorus (strain ARL-13)</name>
    <dbReference type="NCBI Taxonomy" id="856793"/>
    <lineage>
        <taxon>Bacteria</taxon>
        <taxon>Pseudomonadati</taxon>
        <taxon>Bdellovibrionota</taxon>
        <taxon>Bdellovibrionia</taxon>
        <taxon>Bdellovibrionales</taxon>
        <taxon>Pseudobdellovibrionaceae</taxon>
        <taxon>Micavibrio</taxon>
    </lineage>
</organism>
<name>G2KR36_MICAA</name>
<reference evidence="4 5" key="1">
    <citation type="journal article" date="2011" name="BMC Genomics">
        <title>Genomic insights into an obligate epibiotic bacterial predator: Micavibrio aeruginosavorus ARL-13.</title>
        <authorList>
            <person name="Wang Z."/>
            <person name="Kadouri D."/>
            <person name="Wu M."/>
        </authorList>
    </citation>
    <scope>NUCLEOTIDE SEQUENCE [LARGE SCALE GENOMIC DNA]</scope>
    <source>
        <strain evidence="4 5">ARL-13</strain>
    </source>
</reference>
<dbReference type="SUPFAM" id="SSF51735">
    <property type="entry name" value="NAD(P)-binding Rossmann-fold domains"/>
    <property type="match status" value="1"/>
</dbReference>
<dbReference type="PANTHER" id="PTHR44196">
    <property type="entry name" value="DEHYDROGENASE/REDUCTASE SDR FAMILY MEMBER 7B"/>
    <property type="match status" value="1"/>
</dbReference>
<dbReference type="GO" id="GO:0016491">
    <property type="term" value="F:oxidoreductase activity"/>
    <property type="evidence" value="ECO:0007669"/>
    <property type="project" value="UniProtKB-KW"/>
</dbReference>
<evidence type="ECO:0000256" key="2">
    <source>
        <dbReference type="ARBA" id="ARBA00023002"/>
    </source>
</evidence>
<dbReference type="InterPro" id="IPR020904">
    <property type="entry name" value="Sc_DH/Rdtase_CS"/>
</dbReference>
<dbReference type="SMART" id="SM00822">
    <property type="entry name" value="PKS_KR"/>
    <property type="match status" value="1"/>
</dbReference>
<evidence type="ECO:0000313" key="4">
    <source>
        <dbReference type="EMBL" id="AEP08688.1"/>
    </source>
</evidence>
<dbReference type="GO" id="GO:0016020">
    <property type="term" value="C:membrane"/>
    <property type="evidence" value="ECO:0007669"/>
    <property type="project" value="TreeGrafter"/>
</dbReference>
<gene>
    <name evidence="4" type="ordered locus">MICA_343</name>
</gene>
<proteinExistence type="inferred from homology"/>
<sequence length="231" mass="24202">MTGRVAVITGASRGIGAAVARRLAAAGAHVVLVARTTGALEALDDEIRNAGGRATLIPLNLLDFDKVDTLGPALAERFGRCDILVANAGMLGTLGPLPHADAKEWDRVIGLNLTANFRLVRTLDPLLRASDAGRAIFVTSGAAEGPRAYWGAYAVSKAGLEAMARSYAAENEKTNLRVNIIDPGRVRTKMRAAAYPGEDPQSVIPPEDVVDAFLALADPAMTAHGQRVKAA</sequence>
<dbReference type="InterPro" id="IPR036291">
    <property type="entry name" value="NAD(P)-bd_dom_sf"/>
</dbReference>
<protein>
    <submittedName>
        <fullName evidence="4">Short chain dehydrogenase family protein</fullName>
    </submittedName>
</protein>
<dbReference type="STRING" id="856793.MICA_343"/>
<dbReference type="PRINTS" id="PR00081">
    <property type="entry name" value="GDHRDH"/>
</dbReference>
<dbReference type="HOGENOM" id="CLU_010194_2_10_5"/>
<dbReference type="EMBL" id="CP002382">
    <property type="protein sequence ID" value="AEP08688.1"/>
    <property type="molecule type" value="Genomic_DNA"/>
</dbReference>
<dbReference type="PANTHER" id="PTHR44196:SF1">
    <property type="entry name" value="DEHYDROGENASE_REDUCTASE SDR FAMILY MEMBER 7B"/>
    <property type="match status" value="1"/>
</dbReference>